<dbReference type="Gene3D" id="3.10.450.50">
    <property type="match status" value="1"/>
</dbReference>
<dbReference type="OrthoDB" id="271716at2"/>
<dbReference type="AlphaFoldDB" id="A0A085Z5H4"/>
<feature type="domain" description="SnoaL-like" evidence="2">
    <location>
        <begin position="36"/>
        <end position="148"/>
    </location>
</feature>
<dbReference type="InterPro" id="IPR037401">
    <property type="entry name" value="SnoaL-like"/>
</dbReference>
<dbReference type="Proteomes" id="UP000028713">
    <property type="component" value="Unassembled WGS sequence"/>
</dbReference>
<name>A0A085Z5H4_9FLAO</name>
<dbReference type="InterPro" id="IPR032710">
    <property type="entry name" value="NTF2-like_dom_sf"/>
</dbReference>
<evidence type="ECO:0000313" key="3">
    <source>
        <dbReference type="EMBL" id="KFE99687.1"/>
    </source>
</evidence>
<feature type="signal peptide" evidence="1">
    <location>
        <begin position="1"/>
        <end position="21"/>
    </location>
</feature>
<feature type="chain" id="PRO_5001800606" description="SnoaL-like domain-containing protein" evidence="1">
    <location>
        <begin position="22"/>
        <end position="176"/>
    </location>
</feature>
<protein>
    <recommendedName>
        <fullName evidence="2">SnoaL-like domain-containing protein</fullName>
    </recommendedName>
</protein>
<dbReference type="EMBL" id="JPRP01000001">
    <property type="protein sequence ID" value="KFE99687.1"/>
    <property type="molecule type" value="Genomic_DNA"/>
</dbReference>
<dbReference type="SUPFAM" id="SSF54427">
    <property type="entry name" value="NTF2-like"/>
    <property type="match status" value="1"/>
</dbReference>
<evidence type="ECO:0000313" key="4">
    <source>
        <dbReference type="Proteomes" id="UP000028713"/>
    </source>
</evidence>
<evidence type="ECO:0000256" key="1">
    <source>
        <dbReference type="SAM" id="SignalP"/>
    </source>
</evidence>
<dbReference type="eggNOG" id="COG4319">
    <property type="taxonomic scope" value="Bacteria"/>
</dbReference>
<dbReference type="Pfam" id="PF13474">
    <property type="entry name" value="SnoaL_3"/>
    <property type="match status" value="1"/>
</dbReference>
<organism evidence="3 4">
    <name type="scientific">Chryseobacterium formosense</name>
    <dbReference type="NCBI Taxonomy" id="236814"/>
    <lineage>
        <taxon>Bacteria</taxon>
        <taxon>Pseudomonadati</taxon>
        <taxon>Bacteroidota</taxon>
        <taxon>Flavobacteriia</taxon>
        <taxon>Flavobacteriales</taxon>
        <taxon>Weeksellaceae</taxon>
        <taxon>Chryseobacterium group</taxon>
        <taxon>Chryseobacterium</taxon>
    </lineage>
</organism>
<keyword evidence="1" id="KW-0732">Signal</keyword>
<reference evidence="3 4" key="1">
    <citation type="submission" date="2014-07" db="EMBL/GenBank/DDBJ databases">
        <title>Genome of Chryseobacterium formosense LMG 24722.</title>
        <authorList>
            <person name="Pipes S.E."/>
            <person name="Stropko S.J."/>
            <person name="Newman J.D."/>
        </authorList>
    </citation>
    <scope>NUCLEOTIDE SEQUENCE [LARGE SCALE GENOMIC DNA]</scope>
    <source>
        <strain evidence="3 4">LMG 24722</strain>
    </source>
</reference>
<proteinExistence type="predicted"/>
<accession>A0A085Z5H4</accession>
<evidence type="ECO:0000259" key="2">
    <source>
        <dbReference type="Pfam" id="PF13474"/>
    </source>
</evidence>
<sequence>MNRIKLFFALTIFLFTFSKFSAQSKDAKFENEKTAISKMLDDFNVAAANAEFEKYFSFFADESTFIGTDATEIWNKQEFKTWAKPHFDKKKTWNFTSVKRNVYFSKDGKMAWFDELLDTQMKICRGSGVLEKINGQWKVKQYVLSVTVPNDVVDKVVAEKSALEDVLLQELKSSKK</sequence>
<dbReference type="RefSeq" id="WP_034676952.1">
    <property type="nucleotide sequence ID" value="NZ_FPAP01000003.1"/>
</dbReference>
<dbReference type="STRING" id="236814.IX39_03205"/>
<comment type="caution">
    <text evidence="3">The sequence shown here is derived from an EMBL/GenBank/DDBJ whole genome shotgun (WGS) entry which is preliminary data.</text>
</comment>
<gene>
    <name evidence="3" type="ORF">IX39_03205</name>
</gene>
<keyword evidence="4" id="KW-1185">Reference proteome</keyword>